<organism evidence="2 3">
    <name type="scientific">Planobispora longispora</name>
    <dbReference type="NCBI Taxonomy" id="28887"/>
    <lineage>
        <taxon>Bacteria</taxon>
        <taxon>Bacillati</taxon>
        <taxon>Actinomycetota</taxon>
        <taxon>Actinomycetes</taxon>
        <taxon>Streptosporangiales</taxon>
        <taxon>Streptosporangiaceae</taxon>
        <taxon>Planobispora</taxon>
    </lineage>
</organism>
<feature type="transmembrane region" description="Helical" evidence="1">
    <location>
        <begin position="130"/>
        <end position="150"/>
    </location>
</feature>
<accession>A0A8J3RHU5</accession>
<dbReference type="EMBL" id="BOOH01000013">
    <property type="protein sequence ID" value="GIH74995.1"/>
    <property type="molecule type" value="Genomic_DNA"/>
</dbReference>
<comment type="caution">
    <text evidence="2">The sequence shown here is derived from an EMBL/GenBank/DDBJ whole genome shotgun (WGS) entry which is preliminary data.</text>
</comment>
<sequence length="327" mass="33964">MTQLINDPRIGVPRLAATAVAVVGILPYLALKLIWLAGGTLGIQDPSVLEDAGFFGLNLLTFGMDAVALVIVLAFVRPWGRRIPAGLVLLPTWVGIGLLATILAQVPLSALAGVLSGTPLLSEDSPVAGWVYLVVYAGFCCQGLGLIIGFRYHARRRWPWVFTRGVSDGTAGATGEFQGFAAWGVVIVAGVLVLINLSWMLGATYGLPAALVADRTFAFYLNSGVNTVLAVAAAAGLLVIVRRRSGRPLWIPVTLAWVGSGAMFGWSLYSMIITLTPNPLNPGGDQGILGMVSLFTLLTGAVVGLTGIVALAEHASASRPAPPGAAG</sequence>
<keyword evidence="1" id="KW-1133">Transmembrane helix</keyword>
<dbReference type="AlphaFoldDB" id="A0A8J3RHU5"/>
<proteinExistence type="predicted"/>
<evidence type="ECO:0000313" key="2">
    <source>
        <dbReference type="EMBL" id="GIH74995.1"/>
    </source>
</evidence>
<protein>
    <recommendedName>
        <fullName evidence="4">LigA protein</fullName>
    </recommendedName>
</protein>
<evidence type="ECO:0000313" key="3">
    <source>
        <dbReference type="Proteomes" id="UP000616724"/>
    </source>
</evidence>
<keyword evidence="1" id="KW-0812">Transmembrane</keyword>
<feature type="transmembrane region" description="Helical" evidence="1">
    <location>
        <begin position="12"/>
        <end position="35"/>
    </location>
</feature>
<keyword evidence="1" id="KW-0472">Membrane</keyword>
<feature type="transmembrane region" description="Helical" evidence="1">
    <location>
        <begin position="55"/>
        <end position="76"/>
    </location>
</feature>
<feature type="transmembrane region" description="Helical" evidence="1">
    <location>
        <begin position="180"/>
        <end position="199"/>
    </location>
</feature>
<evidence type="ECO:0008006" key="4">
    <source>
        <dbReference type="Google" id="ProtNLM"/>
    </source>
</evidence>
<keyword evidence="3" id="KW-1185">Reference proteome</keyword>
<name>A0A8J3RHU5_9ACTN</name>
<dbReference type="Proteomes" id="UP000616724">
    <property type="component" value="Unassembled WGS sequence"/>
</dbReference>
<feature type="transmembrane region" description="Helical" evidence="1">
    <location>
        <begin position="219"/>
        <end position="241"/>
    </location>
</feature>
<feature type="transmembrane region" description="Helical" evidence="1">
    <location>
        <begin position="248"/>
        <end position="268"/>
    </location>
</feature>
<gene>
    <name evidence="2" type="ORF">Plo01_14240</name>
</gene>
<reference evidence="2 3" key="1">
    <citation type="submission" date="2021-01" db="EMBL/GenBank/DDBJ databases">
        <title>Whole genome shotgun sequence of Planobispora longispora NBRC 13918.</title>
        <authorList>
            <person name="Komaki H."/>
            <person name="Tamura T."/>
        </authorList>
    </citation>
    <scope>NUCLEOTIDE SEQUENCE [LARGE SCALE GENOMIC DNA]</scope>
    <source>
        <strain evidence="2 3">NBRC 13918</strain>
    </source>
</reference>
<evidence type="ECO:0000256" key="1">
    <source>
        <dbReference type="SAM" id="Phobius"/>
    </source>
</evidence>
<feature type="transmembrane region" description="Helical" evidence="1">
    <location>
        <begin position="288"/>
        <end position="312"/>
    </location>
</feature>
<feature type="transmembrane region" description="Helical" evidence="1">
    <location>
        <begin position="88"/>
        <end position="110"/>
    </location>
</feature>
<dbReference type="RefSeq" id="WP_203889707.1">
    <property type="nucleotide sequence ID" value="NZ_BOOH01000013.1"/>
</dbReference>